<name>A0ABT6AF18_9ACTN</name>
<dbReference type="Pfam" id="PF21818">
    <property type="entry name" value="DUF6884"/>
    <property type="match status" value="1"/>
</dbReference>
<organism evidence="2 3">
    <name type="scientific">Streptomyces tropicalis</name>
    <dbReference type="NCBI Taxonomy" id="3034234"/>
    <lineage>
        <taxon>Bacteria</taxon>
        <taxon>Bacillati</taxon>
        <taxon>Actinomycetota</taxon>
        <taxon>Actinomycetes</taxon>
        <taxon>Kitasatosporales</taxon>
        <taxon>Streptomycetaceae</taxon>
        <taxon>Streptomyces</taxon>
    </lineage>
</organism>
<reference evidence="2 3" key="1">
    <citation type="submission" date="2023-03" db="EMBL/GenBank/DDBJ databases">
        <title>Draft genome sequence of Streptomyces sp. K1PA1 isolated from peat swamp forest in Thailand.</title>
        <authorList>
            <person name="Klaysubun C."/>
            <person name="Duangmal K."/>
        </authorList>
    </citation>
    <scope>NUCLEOTIDE SEQUENCE [LARGE SCALE GENOMIC DNA]</scope>
    <source>
        <strain evidence="2 3">K1PA1</strain>
    </source>
</reference>
<accession>A0ABT6AF18</accession>
<protein>
    <recommendedName>
        <fullName evidence="1">DUF6884 domain-containing protein</fullName>
    </recommendedName>
</protein>
<evidence type="ECO:0000313" key="3">
    <source>
        <dbReference type="Proteomes" id="UP001221150"/>
    </source>
</evidence>
<evidence type="ECO:0000313" key="2">
    <source>
        <dbReference type="EMBL" id="MDF3303234.1"/>
    </source>
</evidence>
<evidence type="ECO:0000259" key="1">
    <source>
        <dbReference type="Pfam" id="PF21818"/>
    </source>
</evidence>
<keyword evidence="3" id="KW-1185">Reference proteome</keyword>
<comment type="caution">
    <text evidence="2">The sequence shown here is derived from an EMBL/GenBank/DDBJ whole genome shotgun (WGS) entry which is preliminary data.</text>
</comment>
<feature type="domain" description="DUF6884" evidence="1">
    <location>
        <begin position="10"/>
        <end position="140"/>
    </location>
</feature>
<dbReference type="Proteomes" id="UP001221150">
    <property type="component" value="Unassembled WGS sequence"/>
</dbReference>
<proteinExistence type="predicted"/>
<gene>
    <name evidence="2" type="ORF">P3H78_32445</name>
</gene>
<dbReference type="EMBL" id="JARJBB010000052">
    <property type="protein sequence ID" value="MDF3303234.1"/>
    <property type="molecule type" value="Genomic_DNA"/>
</dbReference>
<dbReference type="InterPro" id="IPR049251">
    <property type="entry name" value="DUF6884"/>
</dbReference>
<sequence length="393" mass="42834">MAASTVRPRVIIVSCGGRKSTTEQPVPAGEMYCGSYHVALRRAADALVAQDRTARVLILSALHGFVALDQVIAPYDLRMGDEGSVTGEKLRQQAADLGVLHADVTVLGPRAYVEAARAVWLRLTDVLAGARGIGEQLAKLADIYAPARRSQTPKSAARPVDGTSTGSIIEEIERRADARQNREERRAARKRARYATYSRLVIAHADRAHSTLTFPGDVAKSAARAGAARRFADLYRVQVHGRPDDARTVDVHGTPRDVARFLSALPRAMEAAEIRASEAARLYGRWERHSTARSHLAGMPSAQRRTRARDFRAAAFLVVIDVLLDCPGTVPEATDSIPPWDQVYPLAAGIAHYYWFDPAALADPDETARILANAERRHVTPPDTPRPRVPGTA</sequence>
<dbReference type="RefSeq" id="WP_276112771.1">
    <property type="nucleotide sequence ID" value="NZ_JARJBB010000052.1"/>
</dbReference>